<comment type="catalytic activity">
    <reaction evidence="5">
        <text>a 2'-deoxyadenosine in DNA + S-adenosyl-L-methionine = an N(6)-methyl-2'-deoxyadenosine in DNA + S-adenosyl-L-homocysteine + H(+)</text>
        <dbReference type="Rhea" id="RHEA:15197"/>
        <dbReference type="Rhea" id="RHEA-COMP:12418"/>
        <dbReference type="Rhea" id="RHEA-COMP:12419"/>
        <dbReference type="ChEBI" id="CHEBI:15378"/>
        <dbReference type="ChEBI" id="CHEBI:57856"/>
        <dbReference type="ChEBI" id="CHEBI:59789"/>
        <dbReference type="ChEBI" id="CHEBI:90615"/>
        <dbReference type="ChEBI" id="CHEBI:90616"/>
        <dbReference type="EC" id="2.1.1.72"/>
    </reaction>
</comment>
<dbReference type="InterPro" id="IPR050953">
    <property type="entry name" value="N4_N6_ade-DNA_methylase"/>
</dbReference>
<feature type="domain" description="Type II methyltransferase M.TaqI-like" evidence="7">
    <location>
        <begin position="344"/>
        <end position="562"/>
    </location>
</feature>
<keyword evidence="3 8" id="KW-0808">Transferase</keyword>
<feature type="coiled-coil region" evidence="6">
    <location>
        <begin position="1102"/>
        <end position="1129"/>
    </location>
</feature>
<dbReference type="InterPro" id="IPR047939">
    <property type="entry name" value="BREX_1_PglX"/>
</dbReference>
<dbReference type="InterPro" id="IPR011639">
    <property type="entry name" value="MethylTrfase_TaqI-like_dom"/>
</dbReference>
<comment type="caution">
    <text evidence="8">The sequence shown here is derived from an EMBL/GenBank/DDBJ whole genome shotgun (WGS) entry which is preliminary data.</text>
</comment>
<dbReference type="RefSeq" id="WP_262567769.1">
    <property type="nucleotide sequence ID" value="NZ_JAPFCC010000001.1"/>
</dbReference>
<dbReference type="PANTHER" id="PTHR33841">
    <property type="entry name" value="DNA METHYLTRANSFERASE YEEA-RELATED"/>
    <property type="match status" value="1"/>
</dbReference>
<dbReference type="InterPro" id="IPR002052">
    <property type="entry name" value="DNA_methylase_N6_adenine_CS"/>
</dbReference>
<organism evidence="8 9">
    <name type="scientific">Endozoicomonas gorgoniicola</name>
    <dbReference type="NCBI Taxonomy" id="1234144"/>
    <lineage>
        <taxon>Bacteria</taxon>
        <taxon>Pseudomonadati</taxon>
        <taxon>Pseudomonadota</taxon>
        <taxon>Gammaproteobacteria</taxon>
        <taxon>Oceanospirillales</taxon>
        <taxon>Endozoicomonadaceae</taxon>
        <taxon>Endozoicomonas</taxon>
    </lineage>
</organism>
<keyword evidence="6" id="KW-0175">Coiled coil</keyword>
<evidence type="ECO:0000256" key="6">
    <source>
        <dbReference type="SAM" id="Coils"/>
    </source>
</evidence>
<dbReference type="InterPro" id="IPR029063">
    <property type="entry name" value="SAM-dependent_MTases_sf"/>
</dbReference>
<dbReference type="EMBL" id="JAPFCC010000001">
    <property type="protein sequence ID" value="MCW7552862.1"/>
    <property type="molecule type" value="Genomic_DNA"/>
</dbReference>
<evidence type="ECO:0000259" key="7">
    <source>
        <dbReference type="Pfam" id="PF07669"/>
    </source>
</evidence>
<evidence type="ECO:0000256" key="5">
    <source>
        <dbReference type="ARBA" id="ARBA00047942"/>
    </source>
</evidence>
<keyword evidence="9" id="KW-1185">Reference proteome</keyword>
<dbReference type="Pfam" id="PF07669">
    <property type="entry name" value="Eco57I"/>
    <property type="match status" value="1"/>
</dbReference>
<evidence type="ECO:0000256" key="4">
    <source>
        <dbReference type="ARBA" id="ARBA00022691"/>
    </source>
</evidence>
<dbReference type="Proteomes" id="UP001209854">
    <property type="component" value="Unassembled WGS sequence"/>
</dbReference>
<dbReference type="GO" id="GO:0009007">
    <property type="term" value="F:site-specific DNA-methyltransferase (adenine-specific) activity"/>
    <property type="evidence" value="ECO:0007669"/>
    <property type="project" value="UniProtKB-EC"/>
</dbReference>
<evidence type="ECO:0000256" key="1">
    <source>
        <dbReference type="ARBA" id="ARBA00011900"/>
    </source>
</evidence>
<evidence type="ECO:0000256" key="3">
    <source>
        <dbReference type="ARBA" id="ARBA00022679"/>
    </source>
</evidence>
<keyword evidence="2 8" id="KW-0489">Methyltransferase</keyword>
<dbReference type="PROSITE" id="PS00092">
    <property type="entry name" value="N6_MTASE"/>
    <property type="match status" value="1"/>
</dbReference>
<dbReference type="PANTHER" id="PTHR33841:SF1">
    <property type="entry name" value="DNA METHYLTRANSFERASE A"/>
    <property type="match status" value="1"/>
</dbReference>
<name>A0ABT3MTZ2_9GAMM</name>
<dbReference type="PRINTS" id="PR00507">
    <property type="entry name" value="N12N6MTFRASE"/>
</dbReference>
<dbReference type="SUPFAM" id="SSF53335">
    <property type="entry name" value="S-adenosyl-L-methionine-dependent methyltransferases"/>
    <property type="match status" value="1"/>
</dbReference>
<dbReference type="EC" id="2.1.1.72" evidence="1"/>
<evidence type="ECO:0000313" key="8">
    <source>
        <dbReference type="EMBL" id="MCW7552862.1"/>
    </source>
</evidence>
<dbReference type="Gene3D" id="3.40.50.150">
    <property type="entry name" value="Vaccinia Virus protein VP39"/>
    <property type="match status" value="1"/>
</dbReference>
<keyword evidence="4" id="KW-0949">S-adenosyl-L-methionine</keyword>
<dbReference type="GO" id="GO:0032259">
    <property type="term" value="P:methylation"/>
    <property type="evidence" value="ECO:0007669"/>
    <property type="project" value="UniProtKB-KW"/>
</dbReference>
<proteinExistence type="predicted"/>
<sequence length="1187" mass="136976">MELRHLERYAPQARIDFIKAVSEKAEKFGLTEKKIADTQETGDVVIINGVSFPRQIVGQRRALIDRIRRDGFQQVMEQVAYTWFNRLVAIRYMEIHGYLEHGYHVLHSDTVDDEPEILQHVTELEDELEFLDFRKALELQDNNDSEALYALILKAQCQELNKVMPFLFEKLDDDTELLLPDNLLHSDSLIRKLVTEVPESSLEEVEAIGWLYQFYISDRKAQLMKAKKAYKKDEIPAVTQLFTPNWIVKYLVQNSIGRQWLMSNPESDLKDEMPFYIEPAEQSEAVQQQLAAMTPEEIDPETIRVLDPACGSGHILVEAYELLKAIYQKCHYNDREIPRLILEKNLFGLDIDERAVQLAGFALMMKARKDNRRIFRLRSSDEPVKLNLHAVGESNAVHPSHLQRFAIDGLDELLDTFHNGKTYGSLLTVPGELTEKLEAMEQQIDECLLSAELFEKPELEALKLLVAQARVLGQKYDAVIANPPYMNKLNPELKNFASRKFSNSKSDLFAMFMEHGFSLIKKEGYNAQVNMQSWMFLSSFEKMREELLTQRTIITMAHFGARAFETISGEVVQTTAWVLGKQHFDQFTPVFFRLIEGDAQEKRQALLERKYQFDHLKQDDFQNISGSPVAYWASKNFLKVFMTGDLLGEQSAPRQGLATSDDERFLRHWFEVDNQRACTAEKEEKKKNAKWFPFVKGGSMRRWYGNNSLLINWESDGADVIHYASSLYGSATRTIKNMAFYFKEMIAWSLISGGIPSFRYQPKGQIFGHKGPGIFSSDELDLQDALAFLNSKVAASLLSFTSPNLSFEVGNIKQIPVLKFPEKTKSIQLTEYTKDDWDSYETSWDFKKLPWIFGNLKDQNTETSYNNWRNHGQQQIAEMIRLEEENNRLFIDAYGLQNELEADVPEHQITLTQNPAYRYPDKKNKTLTSEEREALFKTDSVKELLSYVLGCLMGRYSLDQPGLVYANSGNKGFDASAYATFPADEDGIVPLGDESELAFDQDFSLKLREFLVAVWGEETLSENLSFIADALGRKANETAMDSIRRYMAKDFFKDHLQTYRNRPIYWLFSSGKKKAFEGLVYLHRYNESTLSRMRMEYVVPMQGRLRDQIDQLDRELASADNAARKSQINRKLKLWREKQVELKTFDENLRHYADQKIELDLDQGVKVNYGSFPGLLAEEKKITGKKS</sequence>
<protein>
    <recommendedName>
        <fullName evidence="1">site-specific DNA-methyltransferase (adenine-specific)</fullName>
        <ecNumber evidence="1">2.1.1.72</ecNumber>
    </recommendedName>
</protein>
<gene>
    <name evidence="8" type="primary">pglX</name>
    <name evidence="8" type="ORF">NX722_09440</name>
</gene>
<reference evidence="8 9" key="1">
    <citation type="submission" date="2022-10" db="EMBL/GenBank/DDBJ databases">
        <title>High-quality genome sequences of two octocoral-associated bacteria, Endozoicomonas euniceicola EF212 and Endozoicomonas gorgoniicola PS125.</title>
        <authorList>
            <person name="Chiou Y.-J."/>
            <person name="Chen Y.-H."/>
        </authorList>
    </citation>
    <scope>NUCLEOTIDE SEQUENCE [LARGE SCALE GENOMIC DNA]</scope>
    <source>
        <strain evidence="8 9">PS125</strain>
    </source>
</reference>
<dbReference type="NCBIfam" id="NF033452">
    <property type="entry name" value="BREX_1_MTaseX"/>
    <property type="match status" value="1"/>
</dbReference>
<evidence type="ECO:0000256" key="2">
    <source>
        <dbReference type="ARBA" id="ARBA00022603"/>
    </source>
</evidence>
<accession>A0ABT3MTZ2</accession>
<evidence type="ECO:0000313" key="9">
    <source>
        <dbReference type="Proteomes" id="UP001209854"/>
    </source>
</evidence>